<dbReference type="GO" id="GO:0003677">
    <property type="term" value="F:DNA binding"/>
    <property type="evidence" value="ECO:0007669"/>
    <property type="project" value="UniProtKB-KW"/>
</dbReference>
<dbReference type="SMART" id="SM00857">
    <property type="entry name" value="Resolvase"/>
    <property type="match status" value="1"/>
</dbReference>
<dbReference type="Gene3D" id="3.40.50.1390">
    <property type="entry name" value="Resolvase, N-terminal catalytic domain"/>
    <property type="match status" value="1"/>
</dbReference>
<evidence type="ECO:0000256" key="4">
    <source>
        <dbReference type="ARBA" id="ARBA00023172"/>
    </source>
</evidence>
<reference evidence="8 9" key="1">
    <citation type="submission" date="2019-02" db="EMBL/GenBank/DDBJ databases">
        <title>Closed genome of Sporomusa termitida DSM 4440.</title>
        <authorList>
            <person name="Poehlein A."/>
            <person name="Daniel R."/>
        </authorList>
    </citation>
    <scope>NUCLEOTIDE SEQUENCE [LARGE SCALE GENOMIC DNA]</scope>
    <source>
        <strain evidence="8 9">DSM 4440</strain>
    </source>
</reference>
<dbReference type="SUPFAM" id="SSF53041">
    <property type="entry name" value="Resolvase-like"/>
    <property type="match status" value="1"/>
</dbReference>
<evidence type="ECO:0000256" key="6">
    <source>
        <dbReference type="PROSITE-ProRule" id="PRU10137"/>
    </source>
</evidence>
<proteinExistence type="inferred from homology"/>
<feature type="active site" description="O-(5'-phospho-DNA)-serine intermediate" evidence="5 6">
    <location>
        <position position="9"/>
    </location>
</feature>
<dbReference type="PANTHER" id="PTHR30461:SF26">
    <property type="entry name" value="RESOLVASE HOMOLOG YNEB"/>
    <property type="match status" value="1"/>
</dbReference>
<evidence type="ECO:0000313" key="8">
    <source>
        <dbReference type="EMBL" id="QDR79610.1"/>
    </source>
</evidence>
<evidence type="ECO:0000256" key="5">
    <source>
        <dbReference type="PIRSR" id="PIRSR606118-50"/>
    </source>
</evidence>
<evidence type="ECO:0000313" key="9">
    <source>
        <dbReference type="Proteomes" id="UP000320776"/>
    </source>
</evidence>
<dbReference type="EMBL" id="CP036259">
    <property type="protein sequence ID" value="QDR79610.1"/>
    <property type="molecule type" value="Genomic_DNA"/>
</dbReference>
<accession>A0A517DQI0</accession>
<keyword evidence="2" id="KW-0229">DNA integration</keyword>
<name>A0A517DQI0_9FIRM</name>
<gene>
    <name evidence="8" type="ORF">SPTER_08880</name>
</gene>
<dbReference type="KEGG" id="sted:SPTER_08880"/>
<dbReference type="PANTHER" id="PTHR30461">
    <property type="entry name" value="DNA-INVERTASE FROM LAMBDOID PROPHAGE"/>
    <property type="match status" value="1"/>
</dbReference>
<dbReference type="FunFam" id="3.40.50.1390:FF:000001">
    <property type="entry name" value="DNA recombinase"/>
    <property type="match status" value="1"/>
</dbReference>
<dbReference type="Pfam" id="PF00239">
    <property type="entry name" value="Resolvase"/>
    <property type="match status" value="1"/>
</dbReference>
<keyword evidence="9" id="KW-1185">Reference proteome</keyword>
<comment type="similarity">
    <text evidence="1">Belongs to the site-specific recombinase resolvase family.</text>
</comment>
<dbReference type="CDD" id="cd03768">
    <property type="entry name" value="SR_ResInv"/>
    <property type="match status" value="1"/>
</dbReference>
<dbReference type="InterPro" id="IPR050639">
    <property type="entry name" value="SSR_resolvase"/>
</dbReference>
<dbReference type="OrthoDB" id="9797501at2"/>
<sequence length="182" mass="20939">MKIGYIRVSTTEQNTIRQEVLLKELGVDELFIDKASGKNTDRPELKRLLTYVRHGDTVIVESISRFARNTRDLLELIEQLTAKHVEFISKKEAIDTTTPTGKFMLTIFGAVAELEREYILQRQHEGIAIAKEQGKYKGRKPIVHPEFSKIVSKWKSGSMTAVEAMRKLNMKPSTFYRKVKKI</sequence>
<dbReference type="RefSeq" id="WP_144349227.1">
    <property type="nucleotide sequence ID" value="NZ_CP036259.1"/>
</dbReference>
<dbReference type="InterPro" id="IPR006118">
    <property type="entry name" value="Recombinase_CS"/>
</dbReference>
<keyword evidence="4" id="KW-0233">DNA recombination</keyword>
<dbReference type="InterPro" id="IPR006119">
    <property type="entry name" value="Resolv_N"/>
</dbReference>
<evidence type="ECO:0000256" key="3">
    <source>
        <dbReference type="ARBA" id="ARBA00023125"/>
    </source>
</evidence>
<keyword evidence="3" id="KW-0238">DNA-binding</keyword>
<dbReference type="Proteomes" id="UP000320776">
    <property type="component" value="Chromosome"/>
</dbReference>
<dbReference type="PROSITE" id="PS51736">
    <property type="entry name" value="RECOMBINASES_3"/>
    <property type="match status" value="1"/>
</dbReference>
<organism evidence="8 9">
    <name type="scientific">Sporomusa termitida</name>
    <dbReference type="NCBI Taxonomy" id="2377"/>
    <lineage>
        <taxon>Bacteria</taxon>
        <taxon>Bacillati</taxon>
        <taxon>Bacillota</taxon>
        <taxon>Negativicutes</taxon>
        <taxon>Selenomonadales</taxon>
        <taxon>Sporomusaceae</taxon>
        <taxon>Sporomusa</taxon>
    </lineage>
</organism>
<dbReference type="GO" id="GO:0000150">
    <property type="term" value="F:DNA strand exchange activity"/>
    <property type="evidence" value="ECO:0007669"/>
    <property type="project" value="InterPro"/>
</dbReference>
<dbReference type="GO" id="GO:0015074">
    <property type="term" value="P:DNA integration"/>
    <property type="evidence" value="ECO:0007669"/>
    <property type="project" value="UniProtKB-KW"/>
</dbReference>
<dbReference type="PROSITE" id="PS00397">
    <property type="entry name" value="RECOMBINASES_1"/>
    <property type="match status" value="1"/>
</dbReference>
<evidence type="ECO:0000259" key="7">
    <source>
        <dbReference type="PROSITE" id="PS51736"/>
    </source>
</evidence>
<protein>
    <recommendedName>
        <fullName evidence="7">Resolvase/invertase-type recombinase catalytic domain-containing protein</fullName>
    </recommendedName>
</protein>
<dbReference type="InterPro" id="IPR036162">
    <property type="entry name" value="Resolvase-like_N_sf"/>
</dbReference>
<feature type="domain" description="Resolvase/invertase-type recombinase catalytic" evidence="7">
    <location>
        <begin position="1"/>
        <end position="134"/>
    </location>
</feature>
<evidence type="ECO:0000256" key="1">
    <source>
        <dbReference type="ARBA" id="ARBA00009913"/>
    </source>
</evidence>
<evidence type="ECO:0000256" key="2">
    <source>
        <dbReference type="ARBA" id="ARBA00022908"/>
    </source>
</evidence>
<dbReference type="AlphaFoldDB" id="A0A517DQI0"/>